<dbReference type="EMBL" id="JAIWYP010000008">
    <property type="protein sequence ID" value="KAH3785267.1"/>
    <property type="molecule type" value="Genomic_DNA"/>
</dbReference>
<sequence length="76" mass="8254">MMVMPAALNSHMHFSSWKVARALPSDVCIRSSMVIQNAAEIGESVERLAVDYDGFVLGCFGLEYIACPSVDEAQTS</sequence>
<protein>
    <submittedName>
        <fullName evidence="1">Uncharacterized protein</fullName>
    </submittedName>
</protein>
<comment type="caution">
    <text evidence="1">The sequence shown here is derived from an EMBL/GenBank/DDBJ whole genome shotgun (WGS) entry which is preliminary data.</text>
</comment>
<reference evidence="1" key="2">
    <citation type="submission" date="2020-11" db="EMBL/GenBank/DDBJ databases">
        <authorList>
            <person name="McCartney M.A."/>
            <person name="Auch B."/>
            <person name="Kono T."/>
            <person name="Mallez S."/>
            <person name="Becker A."/>
            <person name="Gohl D.M."/>
            <person name="Silverstein K.A.T."/>
            <person name="Koren S."/>
            <person name="Bechman K.B."/>
            <person name="Herman A."/>
            <person name="Abrahante J.E."/>
            <person name="Garbe J."/>
        </authorList>
    </citation>
    <scope>NUCLEOTIDE SEQUENCE</scope>
    <source>
        <strain evidence="1">Duluth1</strain>
        <tissue evidence="1">Whole animal</tissue>
    </source>
</reference>
<accession>A0A9D4EWL8</accession>
<name>A0A9D4EWL8_DREPO</name>
<evidence type="ECO:0000313" key="2">
    <source>
        <dbReference type="Proteomes" id="UP000828390"/>
    </source>
</evidence>
<keyword evidence="2" id="KW-1185">Reference proteome</keyword>
<evidence type="ECO:0000313" key="1">
    <source>
        <dbReference type="EMBL" id="KAH3785267.1"/>
    </source>
</evidence>
<proteinExistence type="predicted"/>
<reference evidence="1" key="1">
    <citation type="journal article" date="2019" name="bioRxiv">
        <title>The Genome of the Zebra Mussel, Dreissena polymorpha: A Resource for Invasive Species Research.</title>
        <authorList>
            <person name="McCartney M.A."/>
            <person name="Auch B."/>
            <person name="Kono T."/>
            <person name="Mallez S."/>
            <person name="Zhang Y."/>
            <person name="Obille A."/>
            <person name="Becker A."/>
            <person name="Abrahante J.E."/>
            <person name="Garbe J."/>
            <person name="Badalamenti J.P."/>
            <person name="Herman A."/>
            <person name="Mangelson H."/>
            <person name="Liachko I."/>
            <person name="Sullivan S."/>
            <person name="Sone E.D."/>
            <person name="Koren S."/>
            <person name="Silverstein K.A.T."/>
            <person name="Beckman K.B."/>
            <person name="Gohl D.M."/>
        </authorList>
    </citation>
    <scope>NUCLEOTIDE SEQUENCE</scope>
    <source>
        <strain evidence="1">Duluth1</strain>
        <tissue evidence="1">Whole animal</tissue>
    </source>
</reference>
<organism evidence="1 2">
    <name type="scientific">Dreissena polymorpha</name>
    <name type="common">Zebra mussel</name>
    <name type="synonym">Mytilus polymorpha</name>
    <dbReference type="NCBI Taxonomy" id="45954"/>
    <lineage>
        <taxon>Eukaryota</taxon>
        <taxon>Metazoa</taxon>
        <taxon>Spiralia</taxon>
        <taxon>Lophotrochozoa</taxon>
        <taxon>Mollusca</taxon>
        <taxon>Bivalvia</taxon>
        <taxon>Autobranchia</taxon>
        <taxon>Heteroconchia</taxon>
        <taxon>Euheterodonta</taxon>
        <taxon>Imparidentia</taxon>
        <taxon>Neoheterodontei</taxon>
        <taxon>Myida</taxon>
        <taxon>Dreissenoidea</taxon>
        <taxon>Dreissenidae</taxon>
        <taxon>Dreissena</taxon>
    </lineage>
</organism>
<gene>
    <name evidence="1" type="ORF">DPMN_163352</name>
</gene>
<dbReference type="Proteomes" id="UP000828390">
    <property type="component" value="Unassembled WGS sequence"/>
</dbReference>
<dbReference type="AlphaFoldDB" id="A0A9D4EWL8"/>